<dbReference type="AlphaFoldDB" id="A0A8H6R572"/>
<keyword evidence="7" id="KW-1185">Reference proteome</keyword>
<feature type="repeat" description="ANK" evidence="3">
    <location>
        <begin position="763"/>
        <end position="795"/>
    </location>
</feature>
<comment type="caution">
    <text evidence="6">The sequence shown here is derived from an EMBL/GenBank/DDBJ whole genome shotgun (WGS) entry which is preliminary data.</text>
</comment>
<keyword evidence="2 3" id="KW-0040">ANK repeat</keyword>
<feature type="compositionally biased region" description="Basic and acidic residues" evidence="5">
    <location>
        <begin position="454"/>
        <end position="468"/>
    </location>
</feature>
<proteinExistence type="predicted"/>
<dbReference type="InterPro" id="IPR036770">
    <property type="entry name" value="Ankyrin_rpt-contain_sf"/>
</dbReference>
<protein>
    <recommendedName>
        <fullName evidence="8">Heterokaryon incompatibility domain-containing protein</fullName>
    </recommendedName>
</protein>
<feature type="region of interest" description="Disordered" evidence="5">
    <location>
        <begin position="453"/>
        <end position="482"/>
    </location>
</feature>
<dbReference type="Pfam" id="PF00023">
    <property type="entry name" value="Ank"/>
    <property type="match status" value="1"/>
</dbReference>
<name>A0A8H6R572_9EURO</name>
<dbReference type="SMART" id="SM00248">
    <property type="entry name" value="ANK"/>
    <property type="match status" value="11"/>
</dbReference>
<feature type="region of interest" description="Disordered" evidence="5">
    <location>
        <begin position="309"/>
        <end position="351"/>
    </location>
</feature>
<dbReference type="Gene3D" id="1.25.40.20">
    <property type="entry name" value="Ankyrin repeat-containing domain"/>
    <property type="match status" value="5"/>
</dbReference>
<dbReference type="SUPFAM" id="SSF48403">
    <property type="entry name" value="Ankyrin repeat"/>
    <property type="match status" value="2"/>
</dbReference>
<dbReference type="Pfam" id="PF12796">
    <property type="entry name" value="Ank_2"/>
    <property type="match status" value="2"/>
</dbReference>
<sequence>MAGRGSQLKDIAGRFHCTGIWWDTLCIPTNKVARAKAIGKMQQNYENAQITMVHDCYIRQWEWTDAETACFAIIMSPWFSRGWTALELAKSKRVKVIFKGSVIKDLDTDILSKSPVDSPRHKIASGVIVSLRRKRIETVNDLLAVLASRSTSWPRDMAVIAALLVGINIPKDANQQGIHKALLHHFGDIHQGHLFHRSATMSGGFSWCPTNLLDMPMASSAETKHGRGKLEIDRWGRAKGEWRIVKIDSVPLDNYILADAHPLTRVKLALALQCPDDHLLLAESTGGKVSRALVVKSLSQKAPVHLIRGLKGADEQDSEEEPLGDSPRMLLEGSSDESSDELSDSERKRYRIPREERRPTAYCYQFVGPVHFNRPLTRLDVWGDDVHWVTAQICIGDIPEAHKNRAKIQSEIDELREEYRDLASRSWLTTLAEYRRVRSVPWEIETLETQLPGGERHTIGSDSQKDRGFDEDEVRHRRSGRHRRLRHPVDDWETAVMQMSVVRHNLFLAIPDAAAVNAGRRKEIMSPKKQKDAGLVLMQALQNGDRERAVSALRSILERDLQLKDEHARIALHYAAWRGYHHIVEHLLDEVHVRIADHLGKQAFHLAAARGHRKTIKLLLKHIDQHRPCANGQTWLHHAVLGGSLPVVELILTSFHAINHQDLEGRTALHSAVLTRHSELVKLLLSKGANQSLKDATGRTVLHLAAMSGDLNDEVVGHFLGTAALNVADRCGRMPLHYAAERGFASLATVLQGGTDLDLQDSTGDTALHLASRNGHEEVMVWLLEKGARPNLLNSMGKSPLHLAASVGRLELAMALVKHGADIWMEDWDNATPVMMAAENGHHGATTVLAECMLKSSSMPDGMASDLLSRYKLTLHDAARYECPMLAETLLRSGADIHKRDASGMTALSLAVHRREEGIVDILLGAYADVYWDLARWVTPGVAGGAPPVDDVRRLANFDKRFERQMHWNLHRFDSAVDDVFEARFVAQGNDDVRSI</sequence>
<feature type="coiled-coil region" evidence="4">
    <location>
        <begin position="398"/>
        <end position="425"/>
    </location>
</feature>
<evidence type="ECO:0000256" key="2">
    <source>
        <dbReference type="ARBA" id="ARBA00023043"/>
    </source>
</evidence>
<dbReference type="Pfam" id="PF13637">
    <property type="entry name" value="Ank_4"/>
    <property type="match status" value="1"/>
</dbReference>
<dbReference type="PRINTS" id="PR01415">
    <property type="entry name" value="ANKYRIN"/>
</dbReference>
<gene>
    <name evidence="6" type="ORF">CNMCM7691_006695</name>
</gene>
<keyword evidence="1" id="KW-0677">Repeat</keyword>
<dbReference type="Proteomes" id="UP000641853">
    <property type="component" value="Unassembled WGS sequence"/>
</dbReference>
<evidence type="ECO:0000256" key="4">
    <source>
        <dbReference type="SAM" id="Coils"/>
    </source>
</evidence>
<feature type="repeat" description="ANK" evidence="3">
    <location>
        <begin position="664"/>
        <end position="696"/>
    </location>
</feature>
<feature type="repeat" description="ANK" evidence="3">
    <location>
        <begin position="631"/>
        <end position="663"/>
    </location>
</feature>
<dbReference type="EMBL" id="JACBAG010001509">
    <property type="protein sequence ID" value="KAF7184826.1"/>
    <property type="molecule type" value="Genomic_DNA"/>
</dbReference>
<reference evidence="6" key="1">
    <citation type="submission" date="2020-06" db="EMBL/GenBank/DDBJ databases">
        <title>Draft genome sequences of strains closely related to Aspergillus parafelis and Aspergillus hiratsukae.</title>
        <authorList>
            <person name="Dos Santos R.A.C."/>
            <person name="Rivero-Menendez O."/>
            <person name="Steenwyk J.L."/>
            <person name="Mead M.E."/>
            <person name="Goldman G.H."/>
            <person name="Alastruey-Izquierdo A."/>
            <person name="Rokas A."/>
        </authorList>
    </citation>
    <scope>NUCLEOTIDE SEQUENCE</scope>
    <source>
        <strain evidence="6">CNM-CM7691</strain>
    </source>
</reference>
<dbReference type="PROSITE" id="PS50088">
    <property type="entry name" value="ANK_REPEAT"/>
    <property type="match status" value="4"/>
</dbReference>
<keyword evidence="4" id="KW-0175">Coiled coil</keyword>
<accession>A0A8H6R572</accession>
<feature type="repeat" description="ANK" evidence="3">
    <location>
        <begin position="796"/>
        <end position="828"/>
    </location>
</feature>
<evidence type="ECO:0000313" key="6">
    <source>
        <dbReference type="EMBL" id="KAF7184826.1"/>
    </source>
</evidence>
<evidence type="ECO:0008006" key="8">
    <source>
        <dbReference type="Google" id="ProtNLM"/>
    </source>
</evidence>
<evidence type="ECO:0000256" key="3">
    <source>
        <dbReference type="PROSITE-ProRule" id="PRU00023"/>
    </source>
</evidence>
<dbReference type="PANTHER" id="PTHR24198">
    <property type="entry name" value="ANKYRIN REPEAT AND PROTEIN KINASE DOMAIN-CONTAINING PROTEIN"/>
    <property type="match status" value="1"/>
</dbReference>
<organism evidence="6 7">
    <name type="scientific">Aspergillus felis</name>
    <dbReference type="NCBI Taxonomy" id="1287682"/>
    <lineage>
        <taxon>Eukaryota</taxon>
        <taxon>Fungi</taxon>
        <taxon>Dikarya</taxon>
        <taxon>Ascomycota</taxon>
        <taxon>Pezizomycotina</taxon>
        <taxon>Eurotiomycetes</taxon>
        <taxon>Eurotiomycetidae</taxon>
        <taxon>Eurotiales</taxon>
        <taxon>Aspergillaceae</taxon>
        <taxon>Aspergillus</taxon>
        <taxon>Aspergillus subgen. Fumigati</taxon>
    </lineage>
</organism>
<feature type="compositionally biased region" description="Acidic residues" evidence="5">
    <location>
        <begin position="334"/>
        <end position="343"/>
    </location>
</feature>
<dbReference type="PROSITE" id="PS50297">
    <property type="entry name" value="ANK_REP_REGION"/>
    <property type="match status" value="3"/>
</dbReference>
<evidence type="ECO:0000256" key="1">
    <source>
        <dbReference type="ARBA" id="ARBA00022737"/>
    </source>
</evidence>
<dbReference type="PANTHER" id="PTHR24198:SF165">
    <property type="entry name" value="ANKYRIN REPEAT-CONTAINING PROTEIN-RELATED"/>
    <property type="match status" value="1"/>
</dbReference>
<evidence type="ECO:0000256" key="5">
    <source>
        <dbReference type="SAM" id="MobiDB-lite"/>
    </source>
</evidence>
<dbReference type="InterPro" id="IPR002110">
    <property type="entry name" value="Ankyrin_rpt"/>
</dbReference>
<evidence type="ECO:0000313" key="7">
    <source>
        <dbReference type="Proteomes" id="UP000641853"/>
    </source>
</evidence>